<gene>
    <name evidence="1" type="ORF">C8F04DRAFT_1122503</name>
</gene>
<keyword evidence="2" id="KW-1185">Reference proteome</keyword>
<protein>
    <submittedName>
        <fullName evidence="1">Uncharacterized protein</fullName>
    </submittedName>
</protein>
<evidence type="ECO:0000313" key="2">
    <source>
        <dbReference type="Proteomes" id="UP001218188"/>
    </source>
</evidence>
<evidence type="ECO:0000313" key="1">
    <source>
        <dbReference type="EMBL" id="KAJ7027453.1"/>
    </source>
</evidence>
<organism evidence="1 2">
    <name type="scientific">Mycena alexandri</name>
    <dbReference type="NCBI Taxonomy" id="1745969"/>
    <lineage>
        <taxon>Eukaryota</taxon>
        <taxon>Fungi</taxon>
        <taxon>Dikarya</taxon>
        <taxon>Basidiomycota</taxon>
        <taxon>Agaricomycotina</taxon>
        <taxon>Agaricomycetes</taxon>
        <taxon>Agaricomycetidae</taxon>
        <taxon>Agaricales</taxon>
        <taxon>Marasmiineae</taxon>
        <taxon>Mycenaceae</taxon>
        <taxon>Mycena</taxon>
    </lineage>
</organism>
<name>A0AAD6SI79_9AGAR</name>
<proteinExistence type="predicted"/>
<sequence length="264" mass="29743">MIPYFPFSQGKSRVKNPVELTHCRDHRSYYVALSRGTTAEGTIIVQGFSAKKITSGMSGYLRQELRELEILDEITKLRFEGKLPRTVTGLYRRRLLRSFYAWKTDHRDPPHYHPALRWDSSMGPRVPEPQMYGEWRPSLAASKSKKNVAVGASNALSPGSDNIYLLPIREHSRPVGFIWDSQNHSCGYDATFTILSNVWAEDPNKWAEYFNHLSPLMGELATALQTVVEGSTSLEQAYGPNTTSIDRIAETAITGYSSPICLRG</sequence>
<dbReference type="Proteomes" id="UP001218188">
    <property type="component" value="Unassembled WGS sequence"/>
</dbReference>
<accession>A0AAD6SI79</accession>
<dbReference type="AlphaFoldDB" id="A0AAD6SI79"/>
<dbReference type="EMBL" id="JARJCM010000124">
    <property type="protein sequence ID" value="KAJ7027453.1"/>
    <property type="molecule type" value="Genomic_DNA"/>
</dbReference>
<comment type="caution">
    <text evidence="1">The sequence shown here is derived from an EMBL/GenBank/DDBJ whole genome shotgun (WGS) entry which is preliminary data.</text>
</comment>
<reference evidence="1" key="1">
    <citation type="submission" date="2023-03" db="EMBL/GenBank/DDBJ databases">
        <title>Massive genome expansion in bonnet fungi (Mycena s.s.) driven by repeated elements and novel gene families across ecological guilds.</title>
        <authorList>
            <consortium name="Lawrence Berkeley National Laboratory"/>
            <person name="Harder C.B."/>
            <person name="Miyauchi S."/>
            <person name="Viragh M."/>
            <person name="Kuo A."/>
            <person name="Thoen E."/>
            <person name="Andreopoulos B."/>
            <person name="Lu D."/>
            <person name="Skrede I."/>
            <person name="Drula E."/>
            <person name="Henrissat B."/>
            <person name="Morin E."/>
            <person name="Kohler A."/>
            <person name="Barry K."/>
            <person name="LaButti K."/>
            <person name="Morin E."/>
            <person name="Salamov A."/>
            <person name="Lipzen A."/>
            <person name="Mereny Z."/>
            <person name="Hegedus B."/>
            <person name="Baldrian P."/>
            <person name="Stursova M."/>
            <person name="Weitz H."/>
            <person name="Taylor A."/>
            <person name="Grigoriev I.V."/>
            <person name="Nagy L.G."/>
            <person name="Martin F."/>
            <person name="Kauserud H."/>
        </authorList>
    </citation>
    <scope>NUCLEOTIDE SEQUENCE</scope>
    <source>
        <strain evidence="1">CBHHK200</strain>
    </source>
</reference>